<evidence type="ECO:0000313" key="15">
    <source>
        <dbReference type="Proteomes" id="UP001153636"/>
    </source>
</evidence>
<dbReference type="FunFam" id="3.30.160.60:FF:000624">
    <property type="entry name" value="zinc finger protein 697"/>
    <property type="match status" value="1"/>
</dbReference>
<dbReference type="FunFam" id="3.30.160.60:FF:001465">
    <property type="entry name" value="Zinc finger protein 560"/>
    <property type="match status" value="1"/>
</dbReference>
<keyword evidence="7" id="KW-0805">Transcription regulation</keyword>
<dbReference type="FunFam" id="3.30.160.60:FF:000145">
    <property type="entry name" value="Zinc finger protein 574"/>
    <property type="match status" value="1"/>
</dbReference>
<accession>A0A9P0GIE8</accession>
<evidence type="ECO:0000256" key="3">
    <source>
        <dbReference type="ARBA" id="ARBA00022723"/>
    </source>
</evidence>
<evidence type="ECO:0000256" key="4">
    <source>
        <dbReference type="ARBA" id="ARBA00022737"/>
    </source>
</evidence>
<dbReference type="PANTHER" id="PTHR14196:SF12">
    <property type="entry name" value="ZINC FINGER PROTEIN 208-LIKE"/>
    <property type="match status" value="1"/>
</dbReference>
<proteinExistence type="inferred from homology"/>
<dbReference type="Pfam" id="PF13913">
    <property type="entry name" value="zf-C2HC_2"/>
    <property type="match status" value="1"/>
</dbReference>
<dbReference type="GO" id="GO:0008270">
    <property type="term" value="F:zinc ion binding"/>
    <property type="evidence" value="ECO:0007669"/>
    <property type="project" value="UniProtKB-KW"/>
</dbReference>
<dbReference type="Pfam" id="PF13894">
    <property type="entry name" value="zf-C2H2_4"/>
    <property type="match status" value="1"/>
</dbReference>
<keyword evidence="15" id="KW-1185">Reference proteome</keyword>
<dbReference type="OrthoDB" id="6770822at2759"/>
<keyword evidence="3" id="KW-0479">Metal-binding</keyword>
<dbReference type="EMBL" id="OV651820">
    <property type="protein sequence ID" value="CAH1114784.1"/>
    <property type="molecule type" value="Genomic_DNA"/>
</dbReference>
<dbReference type="InterPro" id="IPR050717">
    <property type="entry name" value="C2H2-ZF_Transcription_Reg"/>
</dbReference>
<keyword evidence="8" id="KW-0238">DNA-binding</keyword>
<gene>
    <name evidence="14" type="ORF">PSYICH_LOCUS14891</name>
</gene>
<feature type="region of interest" description="Disordered" evidence="12">
    <location>
        <begin position="315"/>
        <end position="337"/>
    </location>
</feature>
<dbReference type="GO" id="GO:0000981">
    <property type="term" value="F:DNA-binding transcription factor activity, RNA polymerase II-specific"/>
    <property type="evidence" value="ECO:0007669"/>
    <property type="project" value="TreeGrafter"/>
</dbReference>
<dbReference type="SUPFAM" id="SSF53098">
    <property type="entry name" value="Ribonuclease H-like"/>
    <property type="match status" value="1"/>
</dbReference>
<name>A0A9P0GIE8_9CUCU</name>
<feature type="domain" description="C2H2-type" evidence="13">
    <location>
        <begin position="64"/>
        <end position="91"/>
    </location>
</feature>
<dbReference type="Proteomes" id="UP001153636">
    <property type="component" value="Chromosome 8"/>
</dbReference>
<evidence type="ECO:0000256" key="12">
    <source>
        <dbReference type="SAM" id="MobiDB-lite"/>
    </source>
</evidence>
<evidence type="ECO:0000256" key="6">
    <source>
        <dbReference type="ARBA" id="ARBA00022833"/>
    </source>
</evidence>
<dbReference type="GO" id="GO:0045595">
    <property type="term" value="P:regulation of cell differentiation"/>
    <property type="evidence" value="ECO:0007669"/>
    <property type="project" value="UniProtKB-ARBA"/>
</dbReference>
<keyword evidence="9" id="KW-0804">Transcription</keyword>
<dbReference type="GO" id="GO:0000122">
    <property type="term" value="P:negative regulation of transcription by RNA polymerase II"/>
    <property type="evidence" value="ECO:0007669"/>
    <property type="project" value="UniProtKB-ARBA"/>
</dbReference>
<feature type="domain" description="C2H2-type" evidence="13">
    <location>
        <begin position="148"/>
        <end position="175"/>
    </location>
</feature>
<dbReference type="InterPro" id="IPR013087">
    <property type="entry name" value="Znf_C2H2_type"/>
</dbReference>
<evidence type="ECO:0000256" key="7">
    <source>
        <dbReference type="ARBA" id="ARBA00023015"/>
    </source>
</evidence>
<keyword evidence="5 11" id="KW-0863">Zinc-finger</keyword>
<comment type="subcellular location">
    <subcellularLocation>
        <location evidence="1">Nucleus</location>
    </subcellularLocation>
</comment>
<dbReference type="FunFam" id="3.30.160.60:FF:000065">
    <property type="entry name" value="B-cell CLL/lymphoma 6, member B"/>
    <property type="match status" value="1"/>
</dbReference>
<dbReference type="SMART" id="SM00355">
    <property type="entry name" value="ZnF_C2H2"/>
    <property type="match status" value="9"/>
</dbReference>
<dbReference type="Pfam" id="PF00096">
    <property type="entry name" value="zf-C2H2"/>
    <property type="match status" value="5"/>
</dbReference>
<evidence type="ECO:0000256" key="1">
    <source>
        <dbReference type="ARBA" id="ARBA00004123"/>
    </source>
</evidence>
<protein>
    <recommendedName>
        <fullName evidence="13">C2H2-type domain-containing protein</fullName>
    </recommendedName>
</protein>
<feature type="domain" description="C2H2-type" evidence="13">
    <location>
        <begin position="120"/>
        <end position="147"/>
    </location>
</feature>
<feature type="domain" description="C2H2-type" evidence="13">
    <location>
        <begin position="8"/>
        <end position="35"/>
    </location>
</feature>
<evidence type="ECO:0000313" key="14">
    <source>
        <dbReference type="EMBL" id="CAH1114784.1"/>
    </source>
</evidence>
<evidence type="ECO:0000256" key="11">
    <source>
        <dbReference type="PROSITE-ProRule" id="PRU00042"/>
    </source>
</evidence>
<feature type="domain" description="C2H2-type" evidence="13">
    <location>
        <begin position="36"/>
        <end position="63"/>
    </location>
</feature>
<dbReference type="GO" id="GO:0000977">
    <property type="term" value="F:RNA polymerase II transcription regulatory region sequence-specific DNA binding"/>
    <property type="evidence" value="ECO:0007669"/>
    <property type="project" value="TreeGrafter"/>
</dbReference>
<dbReference type="InterPro" id="IPR012337">
    <property type="entry name" value="RNaseH-like_sf"/>
</dbReference>
<dbReference type="FunFam" id="3.30.160.60:FF:001480">
    <property type="entry name" value="Si:cabz01071911.3"/>
    <property type="match status" value="1"/>
</dbReference>
<keyword evidence="10" id="KW-0539">Nucleus</keyword>
<comment type="similarity">
    <text evidence="2">Belongs to the krueppel C2H2-type zinc-finger protein family.</text>
</comment>
<feature type="domain" description="C2H2-type" evidence="13">
    <location>
        <begin position="204"/>
        <end position="231"/>
    </location>
</feature>
<keyword evidence="4" id="KW-0677">Repeat</keyword>
<reference evidence="14" key="1">
    <citation type="submission" date="2022-01" db="EMBL/GenBank/DDBJ databases">
        <authorList>
            <person name="King R."/>
        </authorList>
    </citation>
    <scope>NUCLEOTIDE SEQUENCE</scope>
</reference>
<organism evidence="14 15">
    <name type="scientific">Psylliodes chrysocephalus</name>
    <dbReference type="NCBI Taxonomy" id="3402493"/>
    <lineage>
        <taxon>Eukaryota</taxon>
        <taxon>Metazoa</taxon>
        <taxon>Ecdysozoa</taxon>
        <taxon>Arthropoda</taxon>
        <taxon>Hexapoda</taxon>
        <taxon>Insecta</taxon>
        <taxon>Pterygota</taxon>
        <taxon>Neoptera</taxon>
        <taxon>Endopterygota</taxon>
        <taxon>Coleoptera</taxon>
        <taxon>Polyphaga</taxon>
        <taxon>Cucujiformia</taxon>
        <taxon>Chrysomeloidea</taxon>
        <taxon>Chrysomelidae</taxon>
        <taxon>Galerucinae</taxon>
        <taxon>Alticini</taxon>
        <taxon>Psylliodes</taxon>
    </lineage>
</organism>
<dbReference type="FunFam" id="3.30.160.60:FF:002343">
    <property type="entry name" value="Zinc finger protein 33A"/>
    <property type="match status" value="1"/>
</dbReference>
<sequence length="751" mass="87965">MHTREKAYKCEICSKKFTRKDKLETHSKTHTREKSFTCEICSKQFIKKGGLTVHLRFHTGENLFKCKICLKQFTQKSNLKVHLRFHTGEKPFKCEICSKQFFQKCDLKVHLGIHTGEKPFKCPICPRQFMRKDRLETHLKRHTGEKPFKCEICSKQFTEKRYFKLHSRFHTGENLFKCIICLKQFVQRSNLKRHLRIHTGEKPFKCEICSKHFMEKGYFKKHLKIHTEEKEAEGLSPSSSREEHIQIKSRKTIKNIKVSNFFKISQGQRKTDKTAVCTLCTSKSTILKMKNGATTSLKRHLQNKHKDSYEKAFPQEKRFNPNPNSSSSVMSWLQSRTNPSNECSDEVSRNLFSYINPAIHLPGRNQMRSLTLRKFTETQCSVSKILQLNKSRISFTIDGWSSNTTSGFYGITAHFIDDNWKLHATLLDFIPAKGSHTGHSIAQIFNNSLKFYHLENNIQGVTTDNTNSNFTFATELEKLNENFYSRDMHFVCFAHILNLGAREFMQILQVNIDETTEETDTESGEETHCLDFEIYCDSPVKKIKAIAKKIKKSEQLKINFEKFCETLNLKMKMPRLDVTTRWNSTFQMLSWALDLKNAINVLCDNVDDLKTFRVTNIEWSLIQNVCNYLTGFRINLLLDKLEKWSRNLDQKVDRNNVDEALILSLQVARDKILKHYDKTNWMYCVVLILDPRHKVETFSATNWGKSLETKAVEHFEKIYKTTCYCENDEELQKNEFNSCTDAENDEFDIDF</sequence>
<feature type="domain" description="C2H2-type" evidence="13">
    <location>
        <begin position="92"/>
        <end position="119"/>
    </location>
</feature>
<dbReference type="AlphaFoldDB" id="A0A9P0GIE8"/>
<dbReference type="FunFam" id="3.30.160.60:FF:000912">
    <property type="entry name" value="Zinc finger protein 660"/>
    <property type="match status" value="1"/>
</dbReference>
<dbReference type="GO" id="GO:0005634">
    <property type="term" value="C:nucleus"/>
    <property type="evidence" value="ECO:0007669"/>
    <property type="project" value="UniProtKB-SubCell"/>
</dbReference>
<dbReference type="PROSITE" id="PS50157">
    <property type="entry name" value="ZINC_FINGER_C2H2_2"/>
    <property type="match status" value="8"/>
</dbReference>
<dbReference type="PROSITE" id="PS00028">
    <property type="entry name" value="ZINC_FINGER_C2H2_1"/>
    <property type="match status" value="8"/>
</dbReference>
<evidence type="ECO:0000256" key="5">
    <source>
        <dbReference type="ARBA" id="ARBA00022771"/>
    </source>
</evidence>
<dbReference type="SUPFAM" id="SSF57667">
    <property type="entry name" value="beta-beta-alpha zinc fingers"/>
    <property type="match status" value="4"/>
</dbReference>
<dbReference type="Gene3D" id="3.30.160.60">
    <property type="entry name" value="Classic Zinc Finger"/>
    <property type="match status" value="8"/>
</dbReference>
<keyword evidence="6" id="KW-0862">Zinc</keyword>
<dbReference type="PANTHER" id="PTHR14196">
    <property type="entry name" value="ODD-SKIPPED - RELATED"/>
    <property type="match status" value="1"/>
</dbReference>
<evidence type="ECO:0000259" key="13">
    <source>
        <dbReference type="PROSITE" id="PS50157"/>
    </source>
</evidence>
<evidence type="ECO:0000256" key="8">
    <source>
        <dbReference type="ARBA" id="ARBA00023125"/>
    </source>
</evidence>
<dbReference type="FunFam" id="3.30.160.60:FF:000446">
    <property type="entry name" value="Zinc finger protein"/>
    <property type="match status" value="1"/>
</dbReference>
<dbReference type="InterPro" id="IPR036236">
    <property type="entry name" value="Znf_C2H2_sf"/>
</dbReference>
<feature type="domain" description="C2H2-type" evidence="13">
    <location>
        <begin position="176"/>
        <end position="203"/>
    </location>
</feature>
<evidence type="ECO:0000256" key="10">
    <source>
        <dbReference type="ARBA" id="ARBA00023242"/>
    </source>
</evidence>
<evidence type="ECO:0000256" key="2">
    <source>
        <dbReference type="ARBA" id="ARBA00006991"/>
    </source>
</evidence>
<evidence type="ECO:0000256" key="9">
    <source>
        <dbReference type="ARBA" id="ARBA00023163"/>
    </source>
</evidence>